<keyword evidence="2" id="KW-1185">Reference proteome</keyword>
<feature type="compositionally biased region" description="Basic and acidic residues" evidence="1">
    <location>
        <begin position="164"/>
        <end position="182"/>
    </location>
</feature>
<proteinExistence type="predicted"/>
<evidence type="ECO:0000313" key="2">
    <source>
        <dbReference type="Proteomes" id="UP000887578"/>
    </source>
</evidence>
<name>A0A914PHA9_9BILA</name>
<evidence type="ECO:0000256" key="1">
    <source>
        <dbReference type="SAM" id="MobiDB-lite"/>
    </source>
</evidence>
<evidence type="ECO:0000313" key="3">
    <source>
        <dbReference type="WBParaSite" id="PDA_v2.g17694.t1"/>
    </source>
</evidence>
<dbReference type="AlphaFoldDB" id="A0A914PHA9"/>
<feature type="region of interest" description="Disordered" evidence="1">
    <location>
        <begin position="164"/>
        <end position="187"/>
    </location>
</feature>
<feature type="region of interest" description="Disordered" evidence="1">
    <location>
        <begin position="250"/>
        <end position="277"/>
    </location>
</feature>
<feature type="region of interest" description="Disordered" evidence="1">
    <location>
        <begin position="349"/>
        <end position="373"/>
    </location>
</feature>
<sequence>MANVVPVEALNLPQLSDPKFVEYFRETKDQNLIIHFYNCFKNIDTTNFDKEIHENSKEMIKIIIHQRREFGERCLAADDMKNKIEEKLIQLMKENIELNQKLAEEYVANNNLKSELEAVNGKYLKAENEKAQAIELSKKENELLTTIVQRTKKEKETLEKEIRKLENGKSPVETRKDGRHDQSGSLLRKGQHIARKITRQAYITSTPLTAPAGTGLFGRRQSQTCIQQQQFCTRSSTSIFKRSTYTTATTTTSMNHPQQQPQQSQSQQQQSTGFPSLQQTRQFMSCIRAQALTTTSNSAPTSAATETKILNVSAIPLPPPQTSWISNSTEQFSSIPMDPFYSIPTMMPPPTMPQISPPVSELSPSQQQQYYLQ</sequence>
<reference evidence="3" key="1">
    <citation type="submission" date="2022-11" db="UniProtKB">
        <authorList>
            <consortium name="WormBaseParasite"/>
        </authorList>
    </citation>
    <scope>IDENTIFICATION</scope>
</reference>
<organism evidence="2 3">
    <name type="scientific">Panagrolaimus davidi</name>
    <dbReference type="NCBI Taxonomy" id="227884"/>
    <lineage>
        <taxon>Eukaryota</taxon>
        <taxon>Metazoa</taxon>
        <taxon>Ecdysozoa</taxon>
        <taxon>Nematoda</taxon>
        <taxon>Chromadorea</taxon>
        <taxon>Rhabditida</taxon>
        <taxon>Tylenchina</taxon>
        <taxon>Panagrolaimomorpha</taxon>
        <taxon>Panagrolaimoidea</taxon>
        <taxon>Panagrolaimidae</taxon>
        <taxon>Panagrolaimus</taxon>
    </lineage>
</organism>
<feature type="compositionally biased region" description="Low complexity" evidence="1">
    <location>
        <begin position="357"/>
        <end position="373"/>
    </location>
</feature>
<feature type="compositionally biased region" description="Low complexity" evidence="1">
    <location>
        <begin position="250"/>
        <end position="271"/>
    </location>
</feature>
<protein>
    <submittedName>
        <fullName evidence="3">Uncharacterized protein</fullName>
    </submittedName>
</protein>
<dbReference type="WBParaSite" id="PDA_v2.g17694.t1">
    <property type="protein sequence ID" value="PDA_v2.g17694.t1"/>
    <property type="gene ID" value="PDA_v2.g17694"/>
</dbReference>
<dbReference type="Proteomes" id="UP000887578">
    <property type="component" value="Unplaced"/>
</dbReference>
<accession>A0A914PHA9</accession>